<evidence type="ECO:0000256" key="1">
    <source>
        <dbReference type="PROSITE-ProRule" id="PRU00076"/>
    </source>
</evidence>
<dbReference type="Pfam" id="PF01390">
    <property type="entry name" value="SEA"/>
    <property type="match status" value="1"/>
</dbReference>
<dbReference type="OMA" id="PSCHEES"/>
<feature type="region of interest" description="Disordered" evidence="2">
    <location>
        <begin position="126"/>
        <end position="201"/>
    </location>
</feature>
<feature type="transmembrane region" description="Helical" evidence="3">
    <location>
        <begin position="1349"/>
        <end position="1372"/>
    </location>
</feature>
<feature type="compositionally biased region" description="Polar residues" evidence="2">
    <location>
        <begin position="1084"/>
        <end position="1098"/>
    </location>
</feature>
<comment type="caution">
    <text evidence="6">The sequence shown here is derived from an EMBL/GenBank/DDBJ whole genome shotgun (WGS) entry which is preliminary data.</text>
</comment>
<feature type="compositionally biased region" description="Polar residues" evidence="2">
    <location>
        <begin position="346"/>
        <end position="364"/>
    </location>
</feature>
<dbReference type="GO" id="GO:0071944">
    <property type="term" value="C:cell periphery"/>
    <property type="evidence" value="ECO:0007669"/>
    <property type="project" value="UniProtKB-ARBA"/>
</dbReference>
<dbReference type="STRING" id="137246.A0A401T0L6"/>
<evidence type="ECO:0008006" key="8">
    <source>
        <dbReference type="Google" id="ProtNLM"/>
    </source>
</evidence>
<dbReference type="PROSITE" id="PS50026">
    <property type="entry name" value="EGF_3"/>
    <property type="match status" value="1"/>
</dbReference>
<feature type="compositionally biased region" description="Polar residues" evidence="2">
    <location>
        <begin position="776"/>
        <end position="791"/>
    </location>
</feature>
<feature type="region of interest" description="Disordered" evidence="2">
    <location>
        <begin position="233"/>
        <end position="257"/>
    </location>
</feature>
<evidence type="ECO:0000256" key="2">
    <source>
        <dbReference type="SAM" id="MobiDB-lite"/>
    </source>
</evidence>
<accession>A0A401T0L6</accession>
<keyword evidence="3" id="KW-0472">Membrane</keyword>
<evidence type="ECO:0000313" key="7">
    <source>
        <dbReference type="Proteomes" id="UP000287033"/>
    </source>
</evidence>
<feature type="compositionally biased region" description="Polar residues" evidence="2">
    <location>
        <begin position="391"/>
        <end position="403"/>
    </location>
</feature>
<feature type="region of interest" description="Disordered" evidence="2">
    <location>
        <begin position="884"/>
        <end position="905"/>
    </location>
</feature>
<evidence type="ECO:0000256" key="3">
    <source>
        <dbReference type="SAM" id="Phobius"/>
    </source>
</evidence>
<feature type="region of interest" description="Disordered" evidence="2">
    <location>
        <begin position="1028"/>
        <end position="1098"/>
    </location>
</feature>
<evidence type="ECO:0000259" key="5">
    <source>
        <dbReference type="PROSITE" id="PS50026"/>
    </source>
</evidence>
<dbReference type="SUPFAM" id="SSF82671">
    <property type="entry name" value="SEA domain"/>
    <property type="match status" value="1"/>
</dbReference>
<dbReference type="PROSITE" id="PS50024">
    <property type="entry name" value="SEA"/>
    <property type="match status" value="1"/>
</dbReference>
<evidence type="ECO:0000313" key="6">
    <source>
        <dbReference type="EMBL" id="GCC36167.1"/>
    </source>
</evidence>
<dbReference type="EMBL" id="BEZZ01000792">
    <property type="protein sequence ID" value="GCC36167.1"/>
    <property type="molecule type" value="Genomic_DNA"/>
</dbReference>
<sequence>PSHSSLGPIPSGLHPSAPAPSGLSPTPSDLSLRTISRSGLRWSAPSPSSLGPSTRSLFGPGWSSPSIPYRSTPTQSILISSSPSPSSPAPRSLSATSPLTFRSNLTSTLLLSPHLPFSSLPSDNILENLSGPSSTSPQEDQENVMSQSRPRLSSQSVVDSSEGVRGLSSGSFTESNSGLWPLTSTGTVGPTKINMSQKGVDTTSDANTNLVITSGGEPNVLPKISGELLTSISPRTVQKSTNQSASRRTDPPGMESEMSLVPVSVPGDEVSHHQWRSRQQDHSSEGGLALSAGYEVDLVTQSELQDEVEIPVISTPAHEFSTPLSVLQGVVEMSRGSGFVSRVERSSTASDTAQSESQSQNSVPSLPASPGELITPQPDQDRKQESESDQHLLSFSQPTDLPTSELLSTQNINTQSLVNSLKIDSVAGSANPLENTHSTLDFKGSSSDFDGSFAQTFGPVVIKPTSRAWNMFEIPELMTHSSNLPGQEVANDAETDTAAVSSESGPTARLPEIVSAVSSLSGADTTQRARPLSAVMGDNDLVSTKKFPRSFSFTSGISLTAISDVASGSEIVLSEVTGGGGDVTGWETKTLTVRDTTIKDDRNVTQFTFTKDRMTKELANHSQRLEVTQRAESNTGFWMISGISVAKKDSGRGDTLRDSATEMMAHTKPSEKTLWFERRTILPPNVGVENTGRSPTGHNVVSRDKVPLFNLRTPAPESITSRTVANVSSLFIGDDDSASPSREIFPTLSLSELPEQSSTSFEEPLPLTSVRETIASTSSNTTVSRGNTMSFPCSKLEPQMSDSERLRETSATAMNQTLQEGTVLNKPVVTSGTPTLIQGSWSELQLDSRATASPALPGLTSSVVTVTDVPQLLPFVSTFETASRLSSDQTGTGHSQMLSSPLETSGVSDLRETAWQNIVNLKVTPPSPPAFPSAAEEEETIATGVGSPSSWALQVNQSGSQPFDGSLGPSVTHVDTKDLKHDAAQTVKPWANEWWQKEILSTFATVHTVITEHFWTWSWSDLGTSSISQGVAPTSESSVPPEGTTPHPAVTMIPRSMTTFKDPAAVTPDSDNSWTAGRDGPSLFSPTLGTGTSMSPVPTSQPLHLPIDTTPPERAVQTATQQYTLATLGELSNSVLSFTPVERHKSIFIVENELPMIKEGVTLKIPTKLILAMNFTLQLGDPTSDEYQNLAKDFTHKVSPFYKKVPGFQQLLIKHFRAGSVLVEFDVVFIAKDIQGYLLDPSSIINITGLNDVIADGFEIGGARVLRVYVSEGFIALCGQVFSCQIGFQCIHTDRRNVTCTSLCHTDYCKNSGICTHTRGREPMCQCPVGIDYWFMGPRCDHRMTRQSLIGIVFGVIFSVLLVVTAVAVVVLRRFKILLIEAKIDQTKSSYKRFSQFDDFSSQYHSQSWLNYSVSSLNNPGFSNSDELIHLQMLDSSYPSCHEESLTGTYSSWRTTPHGHSTFRHSLQNNLDISINELAGDSGKDSDLSIYSWPTDPLQWSPFPILYQLSRDRPFTAQRPRSYCEGMELVSLEKNWTA</sequence>
<gene>
    <name evidence="6" type="ORF">chiPu_0014659</name>
</gene>
<dbReference type="CDD" id="cd00054">
    <property type="entry name" value="EGF_CA"/>
    <property type="match status" value="1"/>
</dbReference>
<feature type="compositionally biased region" description="Low complexity" evidence="2">
    <location>
        <begin position="71"/>
        <end position="96"/>
    </location>
</feature>
<dbReference type="InterPro" id="IPR000742">
    <property type="entry name" value="EGF"/>
</dbReference>
<evidence type="ECO:0000259" key="4">
    <source>
        <dbReference type="PROSITE" id="PS50024"/>
    </source>
</evidence>
<comment type="caution">
    <text evidence="1">Lacks conserved residue(s) required for the propagation of feature annotation.</text>
</comment>
<keyword evidence="1" id="KW-0245">EGF-like domain</keyword>
<dbReference type="InterPro" id="IPR000082">
    <property type="entry name" value="SEA_dom"/>
</dbReference>
<keyword evidence="3" id="KW-1133">Transmembrane helix</keyword>
<feature type="compositionally biased region" description="Polar residues" evidence="2">
    <location>
        <begin position="23"/>
        <end position="37"/>
    </location>
</feature>
<feature type="region of interest" description="Disordered" evidence="2">
    <location>
        <begin position="1"/>
        <end position="96"/>
    </location>
</feature>
<dbReference type="InterPro" id="IPR036364">
    <property type="entry name" value="SEA_dom_sf"/>
</dbReference>
<proteinExistence type="predicted"/>
<feature type="compositionally biased region" description="Polar residues" evidence="2">
    <location>
        <begin position="1028"/>
        <end position="1038"/>
    </location>
</feature>
<feature type="domain" description="EGF-like" evidence="5">
    <location>
        <begin position="1301"/>
        <end position="1341"/>
    </location>
</feature>
<feature type="region of interest" description="Disordered" evidence="2">
    <location>
        <begin position="342"/>
        <end position="403"/>
    </location>
</feature>
<feature type="region of interest" description="Disordered" evidence="2">
    <location>
        <begin position="776"/>
        <end position="801"/>
    </location>
</feature>
<organism evidence="6 7">
    <name type="scientific">Chiloscyllium punctatum</name>
    <name type="common">Brownbanded bambooshark</name>
    <name type="synonym">Hemiscyllium punctatum</name>
    <dbReference type="NCBI Taxonomy" id="137246"/>
    <lineage>
        <taxon>Eukaryota</taxon>
        <taxon>Metazoa</taxon>
        <taxon>Chordata</taxon>
        <taxon>Craniata</taxon>
        <taxon>Vertebrata</taxon>
        <taxon>Chondrichthyes</taxon>
        <taxon>Elasmobranchii</taxon>
        <taxon>Galeomorphii</taxon>
        <taxon>Galeoidea</taxon>
        <taxon>Orectolobiformes</taxon>
        <taxon>Hemiscylliidae</taxon>
        <taxon>Chiloscyllium</taxon>
    </lineage>
</organism>
<name>A0A401T0L6_CHIPU</name>
<feature type="compositionally biased region" description="Polar residues" evidence="2">
    <location>
        <begin position="45"/>
        <end position="56"/>
    </location>
</feature>
<protein>
    <recommendedName>
        <fullName evidence="8">SEA domain-containing protein</fullName>
    </recommendedName>
</protein>
<feature type="compositionally biased region" description="Basic and acidic residues" evidence="2">
    <location>
        <begin position="379"/>
        <end position="390"/>
    </location>
</feature>
<feature type="compositionally biased region" description="Polar residues" evidence="2">
    <location>
        <begin position="126"/>
        <end position="159"/>
    </location>
</feature>
<feature type="compositionally biased region" description="Polar residues" evidence="2">
    <location>
        <begin position="233"/>
        <end position="246"/>
    </location>
</feature>
<feature type="domain" description="SEA" evidence="4">
    <location>
        <begin position="1155"/>
        <end position="1277"/>
    </location>
</feature>
<dbReference type="Proteomes" id="UP000287033">
    <property type="component" value="Unassembled WGS sequence"/>
</dbReference>
<feature type="compositionally biased region" description="Polar residues" evidence="2">
    <location>
        <begin position="168"/>
        <end position="201"/>
    </location>
</feature>
<dbReference type="OrthoDB" id="9946766at2759"/>
<keyword evidence="3" id="KW-0812">Transmembrane</keyword>
<keyword evidence="7" id="KW-1185">Reference proteome</keyword>
<feature type="non-terminal residue" evidence="6">
    <location>
        <position position="1"/>
    </location>
</feature>
<reference evidence="6 7" key="1">
    <citation type="journal article" date="2018" name="Nat. Ecol. Evol.">
        <title>Shark genomes provide insights into elasmobranch evolution and the origin of vertebrates.</title>
        <authorList>
            <person name="Hara Y"/>
            <person name="Yamaguchi K"/>
            <person name="Onimaru K"/>
            <person name="Kadota M"/>
            <person name="Koyanagi M"/>
            <person name="Keeley SD"/>
            <person name="Tatsumi K"/>
            <person name="Tanaka K"/>
            <person name="Motone F"/>
            <person name="Kageyama Y"/>
            <person name="Nozu R"/>
            <person name="Adachi N"/>
            <person name="Nishimura O"/>
            <person name="Nakagawa R"/>
            <person name="Tanegashima C"/>
            <person name="Kiyatake I"/>
            <person name="Matsumoto R"/>
            <person name="Murakumo K"/>
            <person name="Nishida K"/>
            <person name="Terakita A"/>
            <person name="Kuratani S"/>
            <person name="Sato K"/>
            <person name="Hyodo S Kuraku.S."/>
        </authorList>
    </citation>
    <scope>NUCLEOTIDE SEQUENCE [LARGE SCALE GENOMIC DNA]</scope>
</reference>